<protein>
    <recommendedName>
        <fullName evidence="4">Homeobox domain-containing protein</fullName>
    </recommendedName>
</protein>
<dbReference type="InterPro" id="IPR001356">
    <property type="entry name" value="HD"/>
</dbReference>
<dbReference type="GO" id="GO:0003677">
    <property type="term" value="F:DNA binding"/>
    <property type="evidence" value="ECO:0007669"/>
    <property type="project" value="UniProtKB-UniRule"/>
</dbReference>
<keyword evidence="2 3" id="KW-0539">Nucleus</keyword>
<comment type="caution">
    <text evidence="5">The sequence shown here is derived from an EMBL/GenBank/DDBJ whole genome shotgun (WGS) entry which is preliminary data.</text>
</comment>
<dbReference type="PROSITE" id="PS50071">
    <property type="entry name" value="HOMEOBOX_2"/>
    <property type="match status" value="1"/>
</dbReference>
<dbReference type="Proteomes" id="UP001620645">
    <property type="component" value="Unassembled WGS sequence"/>
</dbReference>
<gene>
    <name evidence="5" type="ORF">niasHS_001868</name>
</gene>
<feature type="DNA-binding region" description="Homeobox" evidence="2">
    <location>
        <begin position="24"/>
        <end position="74"/>
    </location>
</feature>
<dbReference type="Gene3D" id="1.10.10.60">
    <property type="entry name" value="Homeodomain-like"/>
    <property type="match status" value="1"/>
</dbReference>
<dbReference type="GO" id="GO:0005634">
    <property type="term" value="C:nucleus"/>
    <property type="evidence" value="ECO:0007669"/>
    <property type="project" value="UniProtKB-SubCell"/>
</dbReference>
<dbReference type="Pfam" id="PF00046">
    <property type="entry name" value="Homeodomain"/>
    <property type="match status" value="1"/>
</dbReference>
<evidence type="ECO:0000256" key="2">
    <source>
        <dbReference type="PROSITE-ProRule" id="PRU00108"/>
    </source>
</evidence>
<dbReference type="EMBL" id="JBICCN010000037">
    <property type="protein sequence ID" value="KAL3099942.1"/>
    <property type="molecule type" value="Genomic_DNA"/>
</dbReference>
<proteinExistence type="predicted"/>
<keyword evidence="6" id="KW-1185">Reference proteome</keyword>
<dbReference type="AlphaFoldDB" id="A0ABD2KAU0"/>
<feature type="domain" description="Homeobox" evidence="4">
    <location>
        <begin position="22"/>
        <end position="73"/>
    </location>
</feature>
<evidence type="ECO:0000256" key="1">
    <source>
        <dbReference type="ARBA" id="ARBA00004123"/>
    </source>
</evidence>
<evidence type="ECO:0000313" key="5">
    <source>
        <dbReference type="EMBL" id="KAL3099942.1"/>
    </source>
</evidence>
<evidence type="ECO:0000259" key="4">
    <source>
        <dbReference type="PROSITE" id="PS50071"/>
    </source>
</evidence>
<dbReference type="SMART" id="SM00389">
    <property type="entry name" value="HOX"/>
    <property type="match status" value="1"/>
</dbReference>
<reference evidence="5 6" key="1">
    <citation type="submission" date="2024-10" db="EMBL/GenBank/DDBJ databases">
        <authorList>
            <person name="Kim D."/>
        </authorList>
    </citation>
    <scope>NUCLEOTIDE SEQUENCE [LARGE SCALE GENOMIC DNA]</scope>
    <source>
        <strain evidence="5">Taebaek</strain>
    </source>
</reference>
<organism evidence="5 6">
    <name type="scientific">Heterodera schachtii</name>
    <name type="common">Sugarbeet cyst nematode worm</name>
    <name type="synonym">Tylenchus schachtii</name>
    <dbReference type="NCBI Taxonomy" id="97005"/>
    <lineage>
        <taxon>Eukaryota</taxon>
        <taxon>Metazoa</taxon>
        <taxon>Ecdysozoa</taxon>
        <taxon>Nematoda</taxon>
        <taxon>Chromadorea</taxon>
        <taxon>Rhabditida</taxon>
        <taxon>Tylenchina</taxon>
        <taxon>Tylenchomorpha</taxon>
        <taxon>Tylenchoidea</taxon>
        <taxon>Heteroderidae</taxon>
        <taxon>Heteroderinae</taxon>
        <taxon>Heterodera</taxon>
    </lineage>
</organism>
<accession>A0ABD2KAU0</accession>
<keyword evidence="2 3" id="KW-0371">Homeobox</keyword>
<evidence type="ECO:0000256" key="3">
    <source>
        <dbReference type="RuleBase" id="RU000682"/>
    </source>
</evidence>
<name>A0ABD2KAU0_HETSC</name>
<dbReference type="CDD" id="cd00086">
    <property type="entry name" value="homeodomain"/>
    <property type="match status" value="1"/>
</dbReference>
<dbReference type="SUPFAM" id="SSF46689">
    <property type="entry name" value="Homeodomain-like"/>
    <property type="match status" value="1"/>
</dbReference>
<sequence>MDFNLLRDINCAIFDFMQQQKYSADQLIKLENEFSKTMCPSASAHAQLAKETGLTEKQIEQWFERRRTVWKFYLYFWMLNAILKRMKMHYKNIMQSDKIFRPLNWANWKKYLWYRNT</sequence>
<keyword evidence="2 3" id="KW-0238">DNA-binding</keyword>
<comment type="subcellular location">
    <subcellularLocation>
        <location evidence="1 2 3">Nucleus</location>
    </subcellularLocation>
</comment>
<evidence type="ECO:0000313" key="6">
    <source>
        <dbReference type="Proteomes" id="UP001620645"/>
    </source>
</evidence>
<dbReference type="InterPro" id="IPR009057">
    <property type="entry name" value="Homeodomain-like_sf"/>
</dbReference>